<evidence type="ECO:0000259" key="1">
    <source>
        <dbReference type="Pfam" id="PF08480"/>
    </source>
</evidence>
<accession>A0A3G9CXX1</accession>
<dbReference type="Pfam" id="PF08480">
    <property type="entry name" value="Disaggr_assoc"/>
    <property type="match status" value="1"/>
</dbReference>
<dbReference type="SMART" id="SM00710">
    <property type="entry name" value="PbH1"/>
    <property type="match status" value="8"/>
</dbReference>
<dbReference type="SUPFAM" id="SSF51126">
    <property type="entry name" value="Pectin lyase-like"/>
    <property type="match status" value="1"/>
</dbReference>
<evidence type="ECO:0000313" key="5">
    <source>
        <dbReference type="Proteomes" id="UP000323733"/>
    </source>
</evidence>
<dbReference type="EMBL" id="FPAO01000008">
    <property type="protein sequence ID" value="SFT73330.1"/>
    <property type="molecule type" value="Genomic_DNA"/>
</dbReference>
<dbReference type="InterPro" id="IPR013687">
    <property type="entry name" value="Disaggr-rel"/>
</dbReference>
<protein>
    <submittedName>
        <fullName evidence="3">Right handed beta helix region</fullName>
    </submittedName>
</protein>
<reference evidence="3 5" key="2">
    <citation type="submission" date="2016-10" db="EMBL/GenBank/DDBJ databases">
        <authorList>
            <person name="Varghese N."/>
            <person name="Submissions S."/>
        </authorList>
    </citation>
    <scope>NUCLEOTIDE SEQUENCE [LARGE SCALE GENOMIC DNA]</scope>
    <source>
        <strain evidence="3 5">DSM 11855</strain>
    </source>
</reference>
<keyword evidence="5" id="KW-1185">Reference proteome</keyword>
<evidence type="ECO:0000313" key="2">
    <source>
        <dbReference type="EMBL" id="BAW29897.1"/>
    </source>
</evidence>
<reference evidence="2 4" key="1">
    <citation type="submission" date="2016-09" db="EMBL/GenBank/DDBJ databases">
        <title>Complete Genome Sequence of Methanosarcina thermophila MT-1.</title>
        <authorList>
            <person name="Kouzuma A."/>
        </authorList>
    </citation>
    <scope>NUCLEOTIDE SEQUENCE [LARGE SCALE GENOMIC DNA]</scope>
    <source>
        <strain evidence="2 4">MT-1</strain>
    </source>
</reference>
<accession>A0A1I7AER5</accession>
<sequence length="426" mass="46094">METCILTPVKGTSSPGIQKALDKTGTVNGDLLQYSHVHFLKGDTGQYLLNSRLFLNDNTKMTFEEGVTWKLMDNAPNFGAQVPIIGQKGSSITGLEVDGLVYDGNYANQGNTQNDHGVGYGNLFGFSNITNSVFRNVEVNRNEGDGWRLNGGSNLVFDHCSGAEGGHDFIHLFKCSGATIENCSFEIRANNAVRVRSSSNVLIDSCQFHDFTNNAWAPPVQLENILDGTKCMHIEMKNCLVQDTYGPGVWGIASVPLGGAAGVYIHHNTFRNCGMMPAANTIPGVGGMVFDGFTDVLIENNIFDGCSGNAVSFDNYIGKGGVKGCKATVRKNSIVNTRKAFYPGAVSGYAIANVLGKDYYTVEASENTFLNNESGDYYGAINVSSTVEGPEEEPAERPAFLFISCSSEQVTAIRNSLPEKQIFRRK</sequence>
<dbReference type="InterPro" id="IPR006626">
    <property type="entry name" value="PbH1"/>
</dbReference>
<dbReference type="EMBL" id="AP017646">
    <property type="protein sequence ID" value="BAW29897.1"/>
    <property type="molecule type" value="Genomic_DNA"/>
</dbReference>
<feature type="domain" description="Disaggregatase-related" evidence="1">
    <location>
        <begin position="234"/>
        <end position="382"/>
    </location>
</feature>
<dbReference type="Proteomes" id="UP000323733">
    <property type="component" value="Unassembled WGS sequence"/>
</dbReference>
<dbReference type="InterPro" id="IPR011050">
    <property type="entry name" value="Pectin_lyase_fold/virulence"/>
</dbReference>
<proteinExistence type="predicted"/>
<dbReference type="InterPro" id="IPR012334">
    <property type="entry name" value="Pectin_lyas_fold"/>
</dbReference>
<dbReference type="Proteomes" id="UP000265557">
    <property type="component" value="Chromosome"/>
</dbReference>
<evidence type="ECO:0000313" key="3">
    <source>
        <dbReference type="EMBL" id="SFT73330.1"/>
    </source>
</evidence>
<dbReference type="AlphaFoldDB" id="A0A1I7AER5"/>
<dbReference type="Gene3D" id="2.160.20.10">
    <property type="entry name" value="Single-stranded right-handed beta-helix, Pectin lyase-like"/>
    <property type="match status" value="2"/>
</dbReference>
<organism evidence="3 5">
    <name type="scientific">Methanosarcina thermophila</name>
    <dbReference type="NCBI Taxonomy" id="2210"/>
    <lineage>
        <taxon>Archaea</taxon>
        <taxon>Methanobacteriati</taxon>
        <taxon>Methanobacteriota</taxon>
        <taxon>Stenosarchaea group</taxon>
        <taxon>Methanomicrobia</taxon>
        <taxon>Methanosarcinales</taxon>
        <taxon>Methanosarcinaceae</taxon>
        <taxon>Methanosarcina</taxon>
    </lineage>
</organism>
<dbReference type="RefSeq" id="WP_149761789.1">
    <property type="nucleotide sequence ID" value="NZ_FPAO01000008.1"/>
</dbReference>
<name>A0A1I7AER5_METTE</name>
<gene>
    <name evidence="2" type="ORF">MESMT1_1967</name>
    <name evidence="3" type="ORF">SAMN02910340_02087</name>
</gene>
<evidence type="ECO:0000313" key="4">
    <source>
        <dbReference type="Proteomes" id="UP000265557"/>
    </source>
</evidence>